<comment type="caution">
    <text evidence="2">The sequence shown here is derived from an EMBL/GenBank/DDBJ whole genome shotgun (WGS) entry which is preliminary data.</text>
</comment>
<protein>
    <submittedName>
        <fullName evidence="2">Uncharacterized protein</fullName>
    </submittedName>
</protein>
<dbReference type="Proteomes" id="UP000823775">
    <property type="component" value="Unassembled WGS sequence"/>
</dbReference>
<keyword evidence="3" id="KW-1185">Reference proteome</keyword>
<gene>
    <name evidence="2" type="ORF">HAX54_009022</name>
</gene>
<dbReference type="EMBL" id="JACEIK010001484">
    <property type="protein sequence ID" value="MCD7469777.1"/>
    <property type="molecule type" value="Genomic_DNA"/>
</dbReference>
<evidence type="ECO:0000313" key="2">
    <source>
        <dbReference type="EMBL" id="MCD7469777.1"/>
    </source>
</evidence>
<feature type="region of interest" description="Disordered" evidence="1">
    <location>
        <begin position="1"/>
        <end position="22"/>
    </location>
</feature>
<evidence type="ECO:0000313" key="3">
    <source>
        <dbReference type="Proteomes" id="UP000823775"/>
    </source>
</evidence>
<name>A0ABS8TE90_DATST</name>
<accession>A0ABS8TE90</accession>
<proteinExistence type="predicted"/>
<evidence type="ECO:0000256" key="1">
    <source>
        <dbReference type="SAM" id="MobiDB-lite"/>
    </source>
</evidence>
<sequence length="200" mass="22871">MGRRRSKKSPPPQGSTLVTPANGIPLMLPPLTFGNFLPSRYSIPEENETSSFEEEVVLQTMKEEEKVMRWLQFTNASKTVLDREPATTIAPNNRESTLIGYIIGDQQGAKAMDANVNRVWSTMAKPKRPKFCNEFLVYGHVDEECWYQRKKDVDTDGRKDTTGRRNMNLKAKSVHRVWVPWQQEIVGTGLERSQVDVDQD</sequence>
<reference evidence="2 3" key="1">
    <citation type="journal article" date="2021" name="BMC Genomics">
        <title>Datura genome reveals duplications of psychoactive alkaloid biosynthetic genes and high mutation rate following tissue culture.</title>
        <authorList>
            <person name="Rajewski A."/>
            <person name="Carter-House D."/>
            <person name="Stajich J."/>
            <person name="Litt A."/>
        </authorList>
    </citation>
    <scope>NUCLEOTIDE SEQUENCE [LARGE SCALE GENOMIC DNA]</scope>
    <source>
        <strain evidence="2">AR-01</strain>
    </source>
</reference>
<organism evidence="2 3">
    <name type="scientific">Datura stramonium</name>
    <name type="common">Jimsonweed</name>
    <name type="synonym">Common thornapple</name>
    <dbReference type="NCBI Taxonomy" id="4076"/>
    <lineage>
        <taxon>Eukaryota</taxon>
        <taxon>Viridiplantae</taxon>
        <taxon>Streptophyta</taxon>
        <taxon>Embryophyta</taxon>
        <taxon>Tracheophyta</taxon>
        <taxon>Spermatophyta</taxon>
        <taxon>Magnoliopsida</taxon>
        <taxon>eudicotyledons</taxon>
        <taxon>Gunneridae</taxon>
        <taxon>Pentapetalae</taxon>
        <taxon>asterids</taxon>
        <taxon>lamiids</taxon>
        <taxon>Solanales</taxon>
        <taxon>Solanaceae</taxon>
        <taxon>Solanoideae</taxon>
        <taxon>Datureae</taxon>
        <taxon>Datura</taxon>
    </lineage>
</organism>